<comment type="subcellular location">
    <subcellularLocation>
        <location evidence="1">Cell inner membrane</location>
        <topology evidence="1">Multi-pass membrane protein</topology>
    </subcellularLocation>
</comment>
<keyword evidence="4" id="KW-1133">Transmembrane helix</keyword>
<evidence type="ECO:0000256" key="2">
    <source>
        <dbReference type="ARBA" id="ARBA00007783"/>
    </source>
</evidence>
<dbReference type="GO" id="GO:0005886">
    <property type="term" value="C:plasma membrane"/>
    <property type="evidence" value="ECO:0007669"/>
    <property type="project" value="UniProtKB-SubCell"/>
</dbReference>
<evidence type="ECO:0000313" key="5">
    <source>
        <dbReference type="EMBL" id="RGP37391.1"/>
    </source>
</evidence>
<keyword evidence="6" id="KW-1185">Reference proteome</keyword>
<sequence length="273" mass="30205">MFRPVVRKTPARSALAMLELIFHATVRSIRRTHGNAVIGLLLNIMQTVMLVVVFYIMFDLLGLRGNAVRGDFLLYVMSGIFMFMTHTKALGAVVGSDGPTSAMMKHSPMNPIIAIAAAALGCLYTQILSAGVVLFIYHAAFTPITLFDPVGTFAMLLLAWGTGVAIGMVFKAALPWQPEFFGIVSTLYQRANMIASGKMFLANAMPTYILAYFDWNPLFHVIDQARGFIFLNYNPHYSSIRYPVTIMIICVVIGLMGEFFTRKHASSSWGAKR</sequence>
<organism evidence="5 6">
    <name type="scientific">Pseudotabrizicola alkalilacus</name>
    <dbReference type="NCBI Taxonomy" id="2305252"/>
    <lineage>
        <taxon>Bacteria</taxon>
        <taxon>Pseudomonadati</taxon>
        <taxon>Pseudomonadota</taxon>
        <taxon>Alphaproteobacteria</taxon>
        <taxon>Rhodobacterales</taxon>
        <taxon>Paracoccaceae</taxon>
        <taxon>Pseudotabrizicola</taxon>
    </lineage>
</organism>
<keyword evidence="3" id="KW-0813">Transport</keyword>
<dbReference type="PANTHER" id="PTHR30413:SF8">
    <property type="entry name" value="TRANSPORT PERMEASE PROTEIN"/>
    <property type="match status" value="1"/>
</dbReference>
<dbReference type="GO" id="GO:0015920">
    <property type="term" value="P:lipopolysaccharide transport"/>
    <property type="evidence" value="ECO:0007669"/>
    <property type="project" value="TreeGrafter"/>
</dbReference>
<proteinExistence type="inferred from homology"/>
<name>A0A411Z2T8_9RHOB</name>
<dbReference type="EMBL" id="QWEY01000004">
    <property type="protein sequence ID" value="RGP37391.1"/>
    <property type="molecule type" value="Genomic_DNA"/>
</dbReference>
<evidence type="ECO:0000313" key="6">
    <source>
        <dbReference type="Proteomes" id="UP000284547"/>
    </source>
</evidence>
<dbReference type="OrthoDB" id="7835223at2"/>
<comment type="caution">
    <text evidence="5">The sequence shown here is derived from an EMBL/GenBank/DDBJ whole genome shotgun (WGS) entry which is preliminary data.</text>
</comment>
<reference evidence="5 6" key="1">
    <citation type="submission" date="2018-08" db="EMBL/GenBank/DDBJ databases">
        <title>Flavobacterium tibetense sp. nov., isolated from a wetland YonghuCo on Tibetan Plateau.</title>
        <authorList>
            <person name="Phurbu D."/>
            <person name="Lu H."/>
            <person name="Xing P."/>
        </authorList>
    </citation>
    <scope>NUCLEOTIDE SEQUENCE [LARGE SCALE GENOMIC DNA]</scope>
    <source>
        <strain evidence="5 6">DJC</strain>
    </source>
</reference>
<evidence type="ECO:0000256" key="4">
    <source>
        <dbReference type="SAM" id="Phobius"/>
    </source>
</evidence>
<feature type="transmembrane region" description="Helical" evidence="4">
    <location>
        <begin position="195"/>
        <end position="213"/>
    </location>
</feature>
<feature type="transmembrane region" description="Helical" evidence="4">
    <location>
        <begin position="112"/>
        <end position="140"/>
    </location>
</feature>
<dbReference type="Proteomes" id="UP000284547">
    <property type="component" value="Unassembled WGS sequence"/>
</dbReference>
<feature type="transmembrane region" description="Helical" evidence="4">
    <location>
        <begin position="72"/>
        <end position="91"/>
    </location>
</feature>
<gene>
    <name evidence="5" type="ORF">D1012_09200</name>
</gene>
<evidence type="ECO:0000256" key="1">
    <source>
        <dbReference type="ARBA" id="ARBA00004429"/>
    </source>
</evidence>
<feature type="transmembrane region" description="Helical" evidence="4">
    <location>
        <begin position="37"/>
        <end position="57"/>
    </location>
</feature>
<accession>A0A411Z2T8</accession>
<dbReference type="RefSeq" id="WP_118151368.1">
    <property type="nucleotide sequence ID" value="NZ_QWEY01000004.1"/>
</dbReference>
<comment type="similarity">
    <text evidence="2">Belongs to the ABC-2 integral membrane protein family.</text>
</comment>
<dbReference type="AlphaFoldDB" id="A0A411Z2T8"/>
<feature type="transmembrane region" description="Helical" evidence="4">
    <location>
        <begin position="240"/>
        <end position="260"/>
    </location>
</feature>
<keyword evidence="4" id="KW-0812">Transmembrane</keyword>
<keyword evidence="4" id="KW-0472">Membrane</keyword>
<dbReference type="PANTHER" id="PTHR30413">
    <property type="entry name" value="INNER MEMBRANE TRANSPORT PERMEASE"/>
    <property type="match status" value="1"/>
</dbReference>
<protein>
    <submittedName>
        <fullName evidence="5">ABC transporter permease</fullName>
    </submittedName>
</protein>
<evidence type="ECO:0000256" key="3">
    <source>
        <dbReference type="ARBA" id="ARBA00022448"/>
    </source>
</evidence>
<feature type="transmembrane region" description="Helical" evidence="4">
    <location>
        <begin position="152"/>
        <end position="174"/>
    </location>
</feature>